<keyword evidence="1" id="KW-0472">Membrane</keyword>
<dbReference type="KEGG" id="kus:B9G99_16475"/>
<gene>
    <name evidence="3" type="ORF">B9G99_16475</name>
</gene>
<feature type="transmembrane region" description="Helical" evidence="1">
    <location>
        <begin position="241"/>
        <end position="264"/>
    </location>
</feature>
<feature type="transmembrane region" description="Helical" evidence="1">
    <location>
        <begin position="65"/>
        <end position="84"/>
    </location>
</feature>
<keyword evidence="4" id="KW-1185">Reference proteome</keyword>
<feature type="transmembrane region" description="Helical" evidence="1">
    <location>
        <begin position="12"/>
        <end position="31"/>
    </location>
</feature>
<dbReference type="SUPFAM" id="SSF103481">
    <property type="entry name" value="Multidrug resistance efflux transporter EmrE"/>
    <property type="match status" value="2"/>
</dbReference>
<feature type="domain" description="EamA" evidence="2">
    <location>
        <begin position="152"/>
        <end position="285"/>
    </location>
</feature>
<evidence type="ECO:0000313" key="4">
    <source>
        <dbReference type="Proteomes" id="UP000250025"/>
    </source>
</evidence>
<dbReference type="Pfam" id="PF00892">
    <property type="entry name" value="EamA"/>
    <property type="match status" value="1"/>
</dbReference>
<keyword evidence="1" id="KW-0812">Transmembrane</keyword>
<dbReference type="Gene3D" id="1.10.3730.20">
    <property type="match status" value="2"/>
</dbReference>
<evidence type="ECO:0000256" key="1">
    <source>
        <dbReference type="SAM" id="Phobius"/>
    </source>
</evidence>
<proteinExistence type="predicted"/>
<organism evidence="3 4">
    <name type="scientific">Kushneria konosiri</name>
    <dbReference type="NCBI Taxonomy" id="698828"/>
    <lineage>
        <taxon>Bacteria</taxon>
        <taxon>Pseudomonadati</taxon>
        <taxon>Pseudomonadota</taxon>
        <taxon>Gammaproteobacteria</taxon>
        <taxon>Oceanospirillales</taxon>
        <taxon>Halomonadaceae</taxon>
        <taxon>Kushneria</taxon>
    </lineage>
</organism>
<accession>A0A2Z2HG65</accession>
<evidence type="ECO:0000313" key="3">
    <source>
        <dbReference type="EMBL" id="ARS54287.1"/>
    </source>
</evidence>
<name>A0A2Z2HG65_9GAMM</name>
<dbReference type="EMBL" id="CP021323">
    <property type="protein sequence ID" value="ARS54287.1"/>
    <property type="molecule type" value="Genomic_DNA"/>
</dbReference>
<dbReference type="InterPro" id="IPR037185">
    <property type="entry name" value="EmrE-like"/>
</dbReference>
<feature type="transmembrane region" description="Helical" evidence="1">
    <location>
        <begin position="38"/>
        <end position="59"/>
    </location>
</feature>
<feature type="transmembrane region" description="Helical" evidence="1">
    <location>
        <begin position="180"/>
        <end position="201"/>
    </location>
</feature>
<dbReference type="GO" id="GO:0016020">
    <property type="term" value="C:membrane"/>
    <property type="evidence" value="ECO:0007669"/>
    <property type="project" value="InterPro"/>
</dbReference>
<feature type="transmembrane region" description="Helical" evidence="1">
    <location>
        <begin position="271"/>
        <end position="287"/>
    </location>
</feature>
<dbReference type="Proteomes" id="UP000250025">
    <property type="component" value="Chromosome"/>
</dbReference>
<dbReference type="AlphaFoldDB" id="A0A2Z2HG65"/>
<evidence type="ECO:0000259" key="2">
    <source>
        <dbReference type="Pfam" id="PF00892"/>
    </source>
</evidence>
<sequence length="288" mass="30319">MSHRRFRPVSAHVFAIVLCAAALHAGWNALVRVGLDRLLAVTLIQVGAGILALVMLPTVSVPVAAAWPWLLLSAVLHVGYNVFLARAYASGDFGQVYPIARGSAPLIVALVGLMALWDQPSLTGYVGVMLLTGGIWWMAVRGAGSKNLPRAGLTSALVTSAFIASYTLSDGLGARANHDAIGYVFWLFALNGLCMGLLLWAMRGRQTLAAIAGHYRVGLLGGAMSMAAYGATIWAMSQAPIALVAALRESSVLFALAISSLFLGERLSRQRLVVGVIILCGVALLRLG</sequence>
<feature type="transmembrane region" description="Helical" evidence="1">
    <location>
        <begin position="96"/>
        <end position="116"/>
    </location>
</feature>
<feature type="transmembrane region" description="Helical" evidence="1">
    <location>
        <begin position="151"/>
        <end position="168"/>
    </location>
</feature>
<dbReference type="InterPro" id="IPR000620">
    <property type="entry name" value="EamA_dom"/>
</dbReference>
<protein>
    <submittedName>
        <fullName evidence="3">EamA family transporter</fullName>
    </submittedName>
</protein>
<feature type="transmembrane region" description="Helical" evidence="1">
    <location>
        <begin position="213"/>
        <end position="235"/>
    </location>
</feature>
<feature type="transmembrane region" description="Helical" evidence="1">
    <location>
        <begin position="122"/>
        <end position="139"/>
    </location>
</feature>
<reference evidence="3 4" key="1">
    <citation type="journal article" date="2017" name="Int. J. Syst. Evol. Microbiol.">
        <title>Kushneria konosiri sp. nov., isolated from the Korean salt-fermented seafood Daemi-jeot.</title>
        <authorList>
            <person name="Yun J.H."/>
            <person name="Park S.K."/>
            <person name="Lee J.Y."/>
            <person name="Jung M.J."/>
            <person name="Bae J.W."/>
        </authorList>
    </citation>
    <scope>NUCLEOTIDE SEQUENCE [LARGE SCALE GENOMIC DNA]</scope>
    <source>
        <strain evidence="3 4">X49</strain>
    </source>
</reference>
<keyword evidence="1" id="KW-1133">Transmembrane helix</keyword>